<reference evidence="3 4" key="1">
    <citation type="submission" date="2016-12" db="EMBL/GenBank/DDBJ databases">
        <title>The new phylogeny of genus Mycobacterium.</title>
        <authorList>
            <person name="Tortoli E."/>
            <person name="Trovato A."/>
            <person name="Cirillo D.M."/>
        </authorList>
    </citation>
    <scope>NUCLEOTIDE SEQUENCE [LARGE SCALE GENOMIC DNA]</scope>
    <source>
        <strain evidence="3 4">DSM 44223</strain>
    </source>
</reference>
<evidence type="ECO:0000259" key="2">
    <source>
        <dbReference type="Pfam" id="PF01243"/>
    </source>
</evidence>
<dbReference type="InterPro" id="IPR019965">
    <property type="entry name" value="PPOX_F420-dep_Rv2061_put"/>
</dbReference>
<dbReference type="PANTHER" id="PTHR35176">
    <property type="entry name" value="HEME OXYGENASE HI_0854-RELATED"/>
    <property type="match status" value="1"/>
</dbReference>
<dbReference type="EMBL" id="MVIH01000007">
    <property type="protein sequence ID" value="ORB51777.1"/>
    <property type="molecule type" value="Genomic_DNA"/>
</dbReference>
<dbReference type="InterPro" id="IPR011576">
    <property type="entry name" value="Pyridox_Oxase_N"/>
</dbReference>
<dbReference type="Pfam" id="PF01243">
    <property type="entry name" value="PNPOx_N"/>
    <property type="match status" value="1"/>
</dbReference>
<dbReference type="PANTHER" id="PTHR35176:SF11">
    <property type="entry name" value="PYRIDOXAMINE 5'-PHOSPHATE OXIDASE FAMILY PROTEIN"/>
    <property type="match status" value="1"/>
</dbReference>
<dbReference type="AlphaFoldDB" id="A0A1X0ITB7"/>
<proteinExistence type="predicted"/>
<sequence length="150" mass="17238">MATMDTLRTSRYAQLRTFRRDGRPVDTPIWFHLDGQTLVFRTKLGPKTARIVNDPRVQLRVCDYKGRVPASAVAFDGHAELLSGAEAERANQQLHARYGWQYNLVPLLPLPGITNVDAGLPWREKWQRVRTRTVWPGSAIVRVELTEQFR</sequence>
<feature type="domain" description="Pyridoxamine 5'-phosphate oxidase N-terminal" evidence="2">
    <location>
        <begin position="5"/>
        <end position="102"/>
    </location>
</feature>
<dbReference type="InterPro" id="IPR052019">
    <property type="entry name" value="F420H2_bilvrd_red/Heme_oxyg"/>
</dbReference>
<dbReference type="SUPFAM" id="SSF50475">
    <property type="entry name" value="FMN-binding split barrel"/>
    <property type="match status" value="1"/>
</dbReference>
<evidence type="ECO:0000313" key="4">
    <source>
        <dbReference type="Proteomes" id="UP000192534"/>
    </source>
</evidence>
<keyword evidence="1" id="KW-0560">Oxidoreductase</keyword>
<evidence type="ECO:0000256" key="1">
    <source>
        <dbReference type="ARBA" id="ARBA00023002"/>
    </source>
</evidence>
<dbReference type="GO" id="GO:0016627">
    <property type="term" value="F:oxidoreductase activity, acting on the CH-CH group of donors"/>
    <property type="evidence" value="ECO:0007669"/>
    <property type="project" value="TreeGrafter"/>
</dbReference>
<dbReference type="InterPro" id="IPR012349">
    <property type="entry name" value="Split_barrel_FMN-bd"/>
</dbReference>
<name>A0A1X0ITB7_MYCRH</name>
<dbReference type="GO" id="GO:0005829">
    <property type="term" value="C:cytosol"/>
    <property type="evidence" value="ECO:0007669"/>
    <property type="project" value="TreeGrafter"/>
</dbReference>
<evidence type="ECO:0000313" key="3">
    <source>
        <dbReference type="EMBL" id="ORB51777.1"/>
    </source>
</evidence>
<keyword evidence="4" id="KW-1185">Reference proteome</keyword>
<comment type="caution">
    <text evidence="3">The sequence shown here is derived from an EMBL/GenBank/DDBJ whole genome shotgun (WGS) entry which is preliminary data.</text>
</comment>
<dbReference type="OrthoDB" id="5738083at2"/>
<dbReference type="Gene3D" id="2.30.110.10">
    <property type="entry name" value="Electron Transport, Fmn-binding Protein, Chain A"/>
    <property type="match status" value="1"/>
</dbReference>
<dbReference type="GO" id="GO:0070967">
    <property type="term" value="F:coenzyme F420 binding"/>
    <property type="evidence" value="ECO:0007669"/>
    <property type="project" value="TreeGrafter"/>
</dbReference>
<dbReference type="NCBIfam" id="TIGR03666">
    <property type="entry name" value="Rv2061_F420"/>
    <property type="match status" value="1"/>
</dbReference>
<dbReference type="Proteomes" id="UP000192534">
    <property type="component" value="Unassembled WGS sequence"/>
</dbReference>
<accession>A0A1X0ITB7</accession>
<protein>
    <submittedName>
        <fullName evidence="3">PPOX class F420-dependent enzyme</fullName>
    </submittedName>
</protein>
<organism evidence="3 4">
    <name type="scientific">Mycolicibacterium rhodesiae</name>
    <name type="common">Mycobacterium rhodesiae</name>
    <dbReference type="NCBI Taxonomy" id="36814"/>
    <lineage>
        <taxon>Bacteria</taxon>
        <taxon>Bacillati</taxon>
        <taxon>Actinomycetota</taxon>
        <taxon>Actinomycetes</taxon>
        <taxon>Mycobacteriales</taxon>
        <taxon>Mycobacteriaceae</taxon>
        <taxon>Mycolicibacterium</taxon>
    </lineage>
</organism>
<gene>
    <name evidence="3" type="ORF">BST42_16585</name>
</gene>